<gene>
    <name evidence="3" type="primary">rpsF</name>
    <name evidence="5" type="ORF">UY76_C0051G0007</name>
</gene>
<dbReference type="GO" id="GO:1990904">
    <property type="term" value="C:ribonucleoprotein complex"/>
    <property type="evidence" value="ECO:0007669"/>
    <property type="project" value="UniProtKB-KW"/>
</dbReference>
<dbReference type="CDD" id="cd00473">
    <property type="entry name" value="bS6"/>
    <property type="match status" value="1"/>
</dbReference>
<dbReference type="GO" id="GO:0070181">
    <property type="term" value="F:small ribosomal subunit rRNA binding"/>
    <property type="evidence" value="ECO:0007669"/>
    <property type="project" value="TreeGrafter"/>
</dbReference>
<dbReference type="Pfam" id="PF01250">
    <property type="entry name" value="Ribosomal_S6"/>
    <property type="match status" value="1"/>
</dbReference>
<keyword evidence="3" id="KW-0694">RNA-binding</keyword>
<dbReference type="NCBIfam" id="TIGR00166">
    <property type="entry name" value="S6"/>
    <property type="match status" value="1"/>
</dbReference>
<dbReference type="PANTHER" id="PTHR21011">
    <property type="entry name" value="MITOCHONDRIAL 28S RIBOSOMAL PROTEIN S6"/>
    <property type="match status" value="1"/>
</dbReference>
<dbReference type="PANTHER" id="PTHR21011:SF1">
    <property type="entry name" value="SMALL RIBOSOMAL SUBUNIT PROTEIN BS6M"/>
    <property type="match status" value="1"/>
</dbReference>
<keyword evidence="3" id="KW-0699">rRNA-binding</keyword>
<protein>
    <recommendedName>
        <fullName evidence="2 3">Small ribosomal subunit protein bS6</fullName>
    </recommendedName>
</protein>
<dbReference type="InterPro" id="IPR014717">
    <property type="entry name" value="Transl_elong_EF1B/ribsomal_bS6"/>
</dbReference>
<dbReference type="Gene3D" id="3.30.70.60">
    <property type="match status" value="1"/>
</dbReference>
<sequence>MGRPSKLSPAERSGASTPMRGYELLYIVGTQFTDQEIVDIQGKINTLLEEAGAKVFKSENLGKIKLAYPIKKIRHGSYVLAYFDAQTSVLADLNRRLVLHDEVLRHTLLERPAGALERTFELASYVAPLSEEAKPEKELKRTSTRTVSKKAPELQLAPPTPASARESSMSMEELDWKLDKILEGDIAENI</sequence>
<reference evidence="5 6" key="1">
    <citation type="journal article" date="2015" name="Nature">
        <title>rRNA introns, odd ribosomes, and small enigmatic genomes across a large radiation of phyla.</title>
        <authorList>
            <person name="Brown C.T."/>
            <person name="Hug L.A."/>
            <person name="Thomas B.C."/>
            <person name="Sharon I."/>
            <person name="Castelle C.J."/>
            <person name="Singh A."/>
            <person name="Wilkins M.J."/>
            <person name="Williams K.H."/>
            <person name="Banfield J.F."/>
        </authorList>
    </citation>
    <scope>NUCLEOTIDE SEQUENCE [LARGE SCALE GENOMIC DNA]</scope>
</reference>
<dbReference type="GO" id="GO:0003735">
    <property type="term" value="F:structural constituent of ribosome"/>
    <property type="evidence" value="ECO:0007669"/>
    <property type="project" value="InterPro"/>
</dbReference>
<proteinExistence type="inferred from homology"/>
<evidence type="ECO:0000256" key="3">
    <source>
        <dbReference type="HAMAP-Rule" id="MF_00360"/>
    </source>
</evidence>
<dbReference type="Proteomes" id="UP000034054">
    <property type="component" value="Unassembled WGS sequence"/>
</dbReference>
<dbReference type="GO" id="GO:0005737">
    <property type="term" value="C:cytoplasm"/>
    <property type="evidence" value="ECO:0007669"/>
    <property type="project" value="UniProtKB-ARBA"/>
</dbReference>
<dbReference type="InterPro" id="IPR035980">
    <property type="entry name" value="Ribosomal_bS6_sf"/>
</dbReference>
<dbReference type="PATRIC" id="fig|1618979.3.peg.673"/>
<evidence type="ECO:0000256" key="1">
    <source>
        <dbReference type="ARBA" id="ARBA00009512"/>
    </source>
</evidence>
<dbReference type="InterPro" id="IPR020814">
    <property type="entry name" value="Ribosomal_S6_plastid/chlpt"/>
</dbReference>
<evidence type="ECO:0000256" key="2">
    <source>
        <dbReference type="ARBA" id="ARBA00035294"/>
    </source>
</evidence>
<dbReference type="EMBL" id="LCRH01000051">
    <property type="protein sequence ID" value="KKW31742.1"/>
    <property type="molecule type" value="Genomic_DNA"/>
</dbReference>
<dbReference type="InterPro" id="IPR000529">
    <property type="entry name" value="Ribosomal_bS6"/>
</dbReference>
<feature type="region of interest" description="Disordered" evidence="4">
    <location>
        <begin position="133"/>
        <end position="169"/>
    </location>
</feature>
<comment type="caution">
    <text evidence="5">The sequence shown here is derived from an EMBL/GenBank/DDBJ whole genome shotgun (WGS) entry which is preliminary data.</text>
</comment>
<accession>A0A0G1ZTW2</accession>
<keyword evidence="3 5" id="KW-0689">Ribosomal protein</keyword>
<dbReference type="AlphaFoldDB" id="A0A0G1ZTW2"/>
<evidence type="ECO:0000313" key="5">
    <source>
        <dbReference type="EMBL" id="KKW31742.1"/>
    </source>
</evidence>
<evidence type="ECO:0000256" key="4">
    <source>
        <dbReference type="SAM" id="MobiDB-lite"/>
    </source>
</evidence>
<dbReference type="SUPFAM" id="SSF54995">
    <property type="entry name" value="Ribosomal protein S6"/>
    <property type="match status" value="1"/>
</dbReference>
<keyword evidence="3" id="KW-0687">Ribonucleoprotein</keyword>
<organism evidence="5 6">
    <name type="scientific">Candidatus Uhrbacteria bacterium GW2011_GWA2_52_8d</name>
    <dbReference type="NCBI Taxonomy" id="1618979"/>
    <lineage>
        <taxon>Bacteria</taxon>
        <taxon>Candidatus Uhriibacteriota</taxon>
    </lineage>
</organism>
<evidence type="ECO:0000313" key="6">
    <source>
        <dbReference type="Proteomes" id="UP000034054"/>
    </source>
</evidence>
<dbReference type="HAMAP" id="MF_00360">
    <property type="entry name" value="Ribosomal_bS6"/>
    <property type="match status" value="1"/>
</dbReference>
<name>A0A0G1ZTW2_9BACT</name>
<dbReference type="GO" id="GO:0005840">
    <property type="term" value="C:ribosome"/>
    <property type="evidence" value="ECO:0007669"/>
    <property type="project" value="UniProtKB-KW"/>
</dbReference>
<comment type="function">
    <text evidence="3">Binds together with bS18 to 16S ribosomal RNA.</text>
</comment>
<dbReference type="GO" id="GO:0006412">
    <property type="term" value="P:translation"/>
    <property type="evidence" value="ECO:0007669"/>
    <property type="project" value="UniProtKB-UniRule"/>
</dbReference>
<comment type="similarity">
    <text evidence="1 3">Belongs to the bacterial ribosomal protein bS6 family.</text>
</comment>